<dbReference type="RefSeq" id="WP_147156104.1">
    <property type="nucleotide sequence ID" value="NZ_BKAJ01000182.1"/>
</dbReference>
<comment type="similarity">
    <text evidence="1">Belongs to the glycosyltransferase group 1 family. Glycosyltransferase 4 subfamily.</text>
</comment>
<gene>
    <name evidence="9" type="ORF">RSO01_79370</name>
</gene>
<dbReference type="PANTHER" id="PTHR47779">
    <property type="entry name" value="SYNTHASE (CCG-9), PUTATIVE (AFU_ORTHOLOGUE AFUA_3G12100)-RELATED"/>
    <property type="match status" value="1"/>
</dbReference>
<dbReference type="InterPro" id="IPR052078">
    <property type="entry name" value="Trehalose_Metab_GTase"/>
</dbReference>
<evidence type="ECO:0000313" key="9">
    <source>
        <dbReference type="EMBL" id="GEP60771.1"/>
    </source>
</evidence>
<dbReference type="SUPFAM" id="SSF53756">
    <property type="entry name" value="UDP-Glycosyltransferase/glycogen phosphorylase"/>
    <property type="match status" value="1"/>
</dbReference>
<dbReference type="PANTHER" id="PTHR47779:SF1">
    <property type="entry name" value="SYNTHASE (CCG-9), PUTATIVE (AFU_ORTHOLOGUE AFUA_3G12100)-RELATED"/>
    <property type="match status" value="1"/>
</dbReference>
<keyword evidence="10" id="KW-1185">Reference proteome</keyword>
<dbReference type="GO" id="GO:0006006">
    <property type="term" value="P:glucose metabolic process"/>
    <property type="evidence" value="ECO:0007669"/>
    <property type="project" value="UniProtKB-KW"/>
</dbReference>
<comment type="caution">
    <text evidence="9">The sequence shown here is derived from an EMBL/GenBank/DDBJ whole genome shotgun (WGS) entry which is preliminary data.</text>
</comment>
<evidence type="ECO:0000313" key="10">
    <source>
        <dbReference type="Proteomes" id="UP000321058"/>
    </source>
</evidence>
<feature type="domain" description="Glycosyl transferase family 1" evidence="7">
    <location>
        <begin position="225"/>
        <end position="387"/>
    </location>
</feature>
<evidence type="ECO:0000259" key="8">
    <source>
        <dbReference type="Pfam" id="PF21269"/>
    </source>
</evidence>
<evidence type="ECO:0000256" key="5">
    <source>
        <dbReference type="ARBA" id="ARBA00022679"/>
    </source>
</evidence>
<keyword evidence="4" id="KW-0328">Glycosyltransferase</keyword>
<evidence type="ECO:0000256" key="4">
    <source>
        <dbReference type="ARBA" id="ARBA00022676"/>
    </source>
</evidence>
<feature type="domain" description="Trehalose synthase N-terminal" evidence="8">
    <location>
        <begin position="47"/>
        <end position="190"/>
    </location>
</feature>
<dbReference type="Pfam" id="PF00534">
    <property type="entry name" value="Glycos_transf_1"/>
    <property type="match status" value="1"/>
</dbReference>
<evidence type="ECO:0000259" key="7">
    <source>
        <dbReference type="Pfam" id="PF00534"/>
    </source>
</evidence>
<keyword evidence="5 9" id="KW-0808">Transferase</keyword>
<dbReference type="InterPro" id="IPR001296">
    <property type="entry name" value="Glyco_trans_1"/>
</dbReference>
<accession>A0A512NP88</accession>
<sequence>MTVETAALDKATLGLHPLEQYEPLIGQAAASRIFKKADQVRDAHVIHVNSTFYGGGVTEILTPLTLMMNALGIETGWRQIQGTPAFFSCTKKFHNALQGERVDLTDAEKAVYEQVVFENATRLHLAGCDAVVIHDPQPLPLVGHFADRKMPWLWQCHIDLSTPNPATWNYLRGFVDSYDAAIFSLPEYAQDIDIVQHFFTPAINPFSAKNAELSESEIDECLMRHRIPTNRPLVTQISRFDRWKDPMGVIEAFRKARQSVDCTLVLVGNSATDDPEGDVILETIKASIDERVIVLTVDDPVLVNALQRRAAVVLQKSTREGFGLTVTEAMWKGAAVIGGNVGGIRRQITDGKDGFLVDSIDQAAERIVQLLQDADLRRRLGARAREMVRENFLMSRLLEDWLDLLAGYRRP</sequence>
<reference evidence="9 10" key="1">
    <citation type="submission" date="2019-07" db="EMBL/GenBank/DDBJ databases">
        <title>Whole genome shotgun sequence of Reyranella soli NBRC 108950.</title>
        <authorList>
            <person name="Hosoyama A."/>
            <person name="Uohara A."/>
            <person name="Ohji S."/>
            <person name="Ichikawa N."/>
        </authorList>
    </citation>
    <scope>NUCLEOTIDE SEQUENCE [LARGE SCALE GENOMIC DNA]</scope>
    <source>
        <strain evidence="9 10">NBRC 108950</strain>
    </source>
</reference>
<comment type="subunit">
    <text evidence="2">Homodimer.</text>
</comment>
<evidence type="ECO:0000256" key="3">
    <source>
        <dbReference type="ARBA" id="ARBA00022526"/>
    </source>
</evidence>
<dbReference type="InterPro" id="IPR049438">
    <property type="entry name" value="TreT_GT1"/>
</dbReference>
<dbReference type="Pfam" id="PF21269">
    <property type="entry name" value="TreT_GT1"/>
    <property type="match status" value="1"/>
</dbReference>
<keyword evidence="3" id="KW-0313">Glucose metabolism</keyword>
<evidence type="ECO:0000256" key="6">
    <source>
        <dbReference type="ARBA" id="ARBA00023277"/>
    </source>
</evidence>
<dbReference type="Proteomes" id="UP000321058">
    <property type="component" value="Unassembled WGS sequence"/>
</dbReference>
<dbReference type="AlphaFoldDB" id="A0A512NP88"/>
<dbReference type="GO" id="GO:0016757">
    <property type="term" value="F:glycosyltransferase activity"/>
    <property type="evidence" value="ECO:0007669"/>
    <property type="project" value="UniProtKB-KW"/>
</dbReference>
<organism evidence="9 10">
    <name type="scientific">Reyranella soli</name>
    <dbReference type="NCBI Taxonomy" id="1230389"/>
    <lineage>
        <taxon>Bacteria</taxon>
        <taxon>Pseudomonadati</taxon>
        <taxon>Pseudomonadota</taxon>
        <taxon>Alphaproteobacteria</taxon>
        <taxon>Hyphomicrobiales</taxon>
        <taxon>Reyranellaceae</taxon>
        <taxon>Reyranella</taxon>
    </lineage>
</organism>
<evidence type="ECO:0000256" key="1">
    <source>
        <dbReference type="ARBA" id="ARBA00009481"/>
    </source>
</evidence>
<dbReference type="EMBL" id="BKAJ01000182">
    <property type="protein sequence ID" value="GEP60771.1"/>
    <property type="molecule type" value="Genomic_DNA"/>
</dbReference>
<evidence type="ECO:0000256" key="2">
    <source>
        <dbReference type="ARBA" id="ARBA00011738"/>
    </source>
</evidence>
<keyword evidence="6" id="KW-0119">Carbohydrate metabolism</keyword>
<name>A0A512NP88_9HYPH</name>
<proteinExistence type="inferred from homology"/>
<dbReference type="Gene3D" id="3.40.50.2000">
    <property type="entry name" value="Glycogen Phosphorylase B"/>
    <property type="match status" value="2"/>
</dbReference>
<protein>
    <submittedName>
        <fullName evidence="9">Glycosyl transferase family 1</fullName>
    </submittedName>
</protein>
<dbReference type="OrthoDB" id="9790710at2"/>